<sequence>MLRRFLYKSQRNKKNQFFQEVLKIREVSASWAGGESFPHDPALQGK</sequence>
<organism evidence="1 2">
    <name type="scientific">Streblomastix strix</name>
    <dbReference type="NCBI Taxonomy" id="222440"/>
    <lineage>
        <taxon>Eukaryota</taxon>
        <taxon>Metamonada</taxon>
        <taxon>Preaxostyla</taxon>
        <taxon>Oxymonadida</taxon>
        <taxon>Streblomastigidae</taxon>
        <taxon>Streblomastix</taxon>
    </lineage>
</organism>
<dbReference type="OrthoDB" id="10265867at2759"/>
<proteinExistence type="predicted"/>
<name>A0A5J4PTI5_9EUKA</name>
<gene>
    <name evidence="1" type="ORF">EZS28_055989</name>
</gene>
<dbReference type="Proteomes" id="UP000324800">
    <property type="component" value="Unassembled WGS sequence"/>
</dbReference>
<accession>A0A5J4PTI5</accession>
<dbReference type="AlphaFoldDB" id="A0A5J4PTI5"/>
<feature type="non-terminal residue" evidence="1">
    <location>
        <position position="46"/>
    </location>
</feature>
<comment type="caution">
    <text evidence="1">The sequence shown here is derived from an EMBL/GenBank/DDBJ whole genome shotgun (WGS) entry which is preliminary data.</text>
</comment>
<reference evidence="1 2" key="1">
    <citation type="submission" date="2019-03" db="EMBL/GenBank/DDBJ databases">
        <title>Single cell metagenomics reveals metabolic interactions within the superorganism composed of flagellate Streblomastix strix and complex community of Bacteroidetes bacteria on its surface.</title>
        <authorList>
            <person name="Treitli S.C."/>
            <person name="Kolisko M."/>
            <person name="Husnik F."/>
            <person name="Keeling P."/>
            <person name="Hampl V."/>
        </authorList>
    </citation>
    <scope>NUCLEOTIDE SEQUENCE [LARGE SCALE GENOMIC DNA]</scope>
    <source>
        <strain evidence="1">ST1C</strain>
    </source>
</reference>
<dbReference type="EMBL" id="SNRW01048951">
    <property type="protein sequence ID" value="KAA6312088.1"/>
    <property type="molecule type" value="Genomic_DNA"/>
</dbReference>
<evidence type="ECO:0000313" key="1">
    <source>
        <dbReference type="EMBL" id="KAA6312088.1"/>
    </source>
</evidence>
<protein>
    <submittedName>
        <fullName evidence="1">Uncharacterized protein</fullName>
    </submittedName>
</protein>
<evidence type="ECO:0000313" key="2">
    <source>
        <dbReference type="Proteomes" id="UP000324800"/>
    </source>
</evidence>